<feature type="domain" description="EF-hand" evidence="5">
    <location>
        <begin position="72"/>
        <end position="107"/>
    </location>
</feature>
<keyword evidence="1" id="KW-0677">Repeat</keyword>
<dbReference type="AlphaFoldDB" id="V9KNZ8"/>
<evidence type="ECO:0000256" key="2">
    <source>
        <dbReference type="ARBA" id="ARBA00022837"/>
    </source>
</evidence>
<dbReference type="SMART" id="SM00054">
    <property type="entry name" value="EFh"/>
    <property type="match status" value="2"/>
</dbReference>
<reference evidence="8" key="2">
    <citation type="journal article" date="2007" name="PLoS Biol.">
        <title>Survey sequencing and comparative analysis of the elephant shark (Callorhinchus milii) genome.</title>
        <authorList>
            <person name="Venkatesh B."/>
            <person name="Kirkness E.F."/>
            <person name="Loh Y.H."/>
            <person name="Halpern A.L."/>
            <person name="Lee A.P."/>
            <person name="Johnson J."/>
            <person name="Dandona N."/>
            <person name="Viswanathan L.D."/>
            <person name="Tay A."/>
            <person name="Venter J.C."/>
            <person name="Strausberg R.L."/>
            <person name="Brenner S."/>
        </authorList>
    </citation>
    <scope>NUCLEOTIDE SEQUENCE [LARGE SCALE GENOMIC DNA]</scope>
</reference>
<evidence type="ECO:0000313" key="6">
    <source>
        <dbReference type="EMBL" id="AFP00001.1"/>
    </source>
</evidence>
<dbReference type="EMBL" id="JW867483">
    <property type="protein sequence ID" value="AFP00001.1"/>
    <property type="molecule type" value="mRNA"/>
</dbReference>
<evidence type="ECO:0000313" key="7">
    <source>
        <dbReference type="Ensembl" id="ENSCMIP00000017847.1"/>
    </source>
</evidence>
<dbReference type="GeneTree" id="ENSGT00440000033504"/>
<evidence type="ECO:0000313" key="8">
    <source>
        <dbReference type="Proteomes" id="UP000314986"/>
    </source>
</evidence>
<feature type="region of interest" description="Disordered" evidence="4">
    <location>
        <begin position="1"/>
        <end position="36"/>
    </location>
</feature>
<evidence type="ECO:0000256" key="1">
    <source>
        <dbReference type="ARBA" id="ARBA00022737"/>
    </source>
</evidence>
<dbReference type="PANTHER" id="PTHR46311">
    <property type="entry name" value="CALCIUM-BINDING PROTEIN 8-RELATED"/>
    <property type="match status" value="1"/>
</dbReference>
<dbReference type="STRING" id="7868.ENSCMIP00000017847"/>
<keyword evidence="3" id="KW-0175">Coiled coil</keyword>
<evidence type="ECO:0000256" key="3">
    <source>
        <dbReference type="SAM" id="Coils"/>
    </source>
</evidence>
<keyword evidence="2" id="KW-0106">Calcium</keyword>
<dbReference type="PROSITE" id="PS50222">
    <property type="entry name" value="EF_HAND_2"/>
    <property type="match status" value="1"/>
</dbReference>
<dbReference type="InterPro" id="IPR002048">
    <property type="entry name" value="EF_hand_dom"/>
</dbReference>
<dbReference type="Ensembl" id="ENSCMIT00000018187.1">
    <property type="protein sequence ID" value="ENSCMIP00000017847.1"/>
    <property type="gene ID" value="ENSCMIG00000008467.1"/>
</dbReference>
<reference evidence="6 8" key="3">
    <citation type="journal article" date="2014" name="Nature">
        <title>Elephant shark genome provides unique insights into gnathostome evolution.</title>
        <authorList>
            <consortium name="International Elephant Shark Genome Sequencing Consortium"/>
            <person name="Venkatesh B."/>
            <person name="Lee A.P."/>
            <person name="Ravi V."/>
            <person name="Maurya A.K."/>
            <person name="Lian M.M."/>
            <person name="Swann J.B."/>
            <person name="Ohta Y."/>
            <person name="Flajnik M.F."/>
            <person name="Sutoh Y."/>
            <person name="Kasahara M."/>
            <person name="Hoon S."/>
            <person name="Gangu V."/>
            <person name="Roy S.W."/>
            <person name="Irimia M."/>
            <person name="Korzh V."/>
            <person name="Kondrychyn I."/>
            <person name="Lim Z.W."/>
            <person name="Tay B.H."/>
            <person name="Tohari S."/>
            <person name="Kong K.W."/>
            <person name="Ho S."/>
            <person name="Lorente-Galdos B."/>
            <person name="Quilez J."/>
            <person name="Marques-Bonet T."/>
            <person name="Raney B.J."/>
            <person name="Ingham P.W."/>
            <person name="Tay A."/>
            <person name="Hillier L.W."/>
            <person name="Minx P."/>
            <person name="Boehm T."/>
            <person name="Wilson R.K."/>
            <person name="Brenner S."/>
            <person name="Warren W.C."/>
        </authorList>
    </citation>
    <scope>NUCLEOTIDE SEQUENCE</scope>
    <source>
        <tissue evidence="6">Kidney</tissue>
    </source>
</reference>
<dbReference type="PANTHER" id="PTHR46311:SF3">
    <property type="entry name" value="CALCIUM-BINDING PROTEIN 8"/>
    <property type="match status" value="1"/>
</dbReference>
<reference evidence="8" key="1">
    <citation type="journal article" date="2006" name="Science">
        <title>Ancient noncoding elements conserved in the human genome.</title>
        <authorList>
            <person name="Venkatesh B."/>
            <person name="Kirkness E.F."/>
            <person name="Loh Y.H."/>
            <person name="Halpern A.L."/>
            <person name="Lee A.P."/>
            <person name="Johnson J."/>
            <person name="Dandona N."/>
            <person name="Viswanathan L.D."/>
            <person name="Tay A."/>
            <person name="Venter J.C."/>
            <person name="Strausberg R.L."/>
            <person name="Brenner S."/>
        </authorList>
    </citation>
    <scope>NUCLEOTIDE SEQUENCE [LARGE SCALE GENOMIC DNA]</scope>
</reference>
<protein>
    <submittedName>
        <fullName evidence="6">EF-hand calcium-binding domain-containing protein 4A-like protein</fullName>
    </submittedName>
</protein>
<dbReference type="GO" id="GO:0032588">
    <property type="term" value="C:trans-Golgi network membrane"/>
    <property type="evidence" value="ECO:0007669"/>
    <property type="project" value="TreeGrafter"/>
</dbReference>
<keyword evidence="8" id="KW-1185">Reference proteome</keyword>
<name>V9KNZ8_CALMI</name>
<dbReference type="Proteomes" id="UP000314986">
    <property type="component" value="Unassembled WGS sequence"/>
</dbReference>
<dbReference type="InterPro" id="IPR011992">
    <property type="entry name" value="EF-hand-dom_pair"/>
</dbReference>
<dbReference type="CDD" id="cd00051">
    <property type="entry name" value="EFh"/>
    <property type="match status" value="1"/>
</dbReference>
<dbReference type="Pfam" id="PF13499">
    <property type="entry name" value="EF-hand_7"/>
    <property type="match status" value="1"/>
</dbReference>
<accession>V9KNZ8</accession>
<dbReference type="GO" id="GO:0005509">
    <property type="term" value="F:calcium ion binding"/>
    <property type="evidence" value="ECO:0007669"/>
    <property type="project" value="InterPro"/>
</dbReference>
<feature type="coiled-coil region" evidence="3">
    <location>
        <begin position="211"/>
        <end position="370"/>
    </location>
</feature>
<dbReference type="PROSITE" id="PS00018">
    <property type="entry name" value="EF_HAND_1"/>
    <property type="match status" value="1"/>
</dbReference>
<dbReference type="InterPro" id="IPR051111">
    <property type="entry name" value="Ca-binding_regulatory"/>
</dbReference>
<sequence length="408" mass="48197">MASRRRTLASPWGVQDVGATGNAAAGANTESGNEARHQMLEKARELFQLCDKEGNGFITKRDMQRLQNELPLTPDQLEAVFDSLDQDRNGYLTPVEFSQGLGQYIGVEIVTERGSLENSSYEETFESDDLDMMDDEEEDRFCSMMQHLGASQVFKDQSEVRQLWTRLRRDRPELLANFEEFLSKVSFRILEFQQDRESIEQALKRRESDHDREVQGLYEEMEQQIKREKEKLLSQDMSKHSGWNHHLKRELKNKEQDLENIIQRHRKLENQIKDLNYEQAETRMQNEQLRHVNEDLQDQLDRSRQELEAAHTNLRILQEEIEHEHHQKARDVLKVSKNMQKEKESLLRQLELLREMNKKLRDERDAFEARKLVSLKKRVPIHKPARSCCCGHRIPVVPHYVPWTQCKP</sequence>
<dbReference type="OMA" id="CCHHLGT"/>
<organism evidence="6">
    <name type="scientific">Callorhinchus milii</name>
    <name type="common">Ghost shark</name>
    <dbReference type="NCBI Taxonomy" id="7868"/>
    <lineage>
        <taxon>Eukaryota</taxon>
        <taxon>Metazoa</taxon>
        <taxon>Chordata</taxon>
        <taxon>Craniata</taxon>
        <taxon>Vertebrata</taxon>
        <taxon>Chondrichthyes</taxon>
        <taxon>Holocephali</taxon>
        <taxon>Chimaeriformes</taxon>
        <taxon>Callorhinchidae</taxon>
        <taxon>Callorhinchus</taxon>
    </lineage>
</organism>
<dbReference type="Gene3D" id="1.10.238.10">
    <property type="entry name" value="EF-hand"/>
    <property type="match status" value="1"/>
</dbReference>
<evidence type="ECO:0000256" key="4">
    <source>
        <dbReference type="SAM" id="MobiDB-lite"/>
    </source>
</evidence>
<dbReference type="InterPro" id="IPR018247">
    <property type="entry name" value="EF_Hand_1_Ca_BS"/>
</dbReference>
<reference evidence="7" key="4">
    <citation type="submission" date="2025-05" db="UniProtKB">
        <authorList>
            <consortium name="Ensembl"/>
        </authorList>
    </citation>
    <scope>IDENTIFICATION</scope>
</reference>
<feature type="compositionally biased region" description="Low complexity" evidence="4">
    <location>
        <begin position="18"/>
        <end position="32"/>
    </location>
</feature>
<dbReference type="SUPFAM" id="SSF47473">
    <property type="entry name" value="EF-hand"/>
    <property type="match status" value="1"/>
</dbReference>
<proteinExistence type="evidence at transcript level"/>
<evidence type="ECO:0000259" key="5">
    <source>
        <dbReference type="PROSITE" id="PS50222"/>
    </source>
</evidence>